<evidence type="ECO:0000256" key="1">
    <source>
        <dbReference type="ARBA" id="ARBA00022737"/>
    </source>
</evidence>
<dbReference type="InterPro" id="IPR050661">
    <property type="entry name" value="BglG_antiterminators"/>
</dbReference>
<dbReference type="InterPro" id="IPR004341">
    <property type="entry name" value="CAT_RNA-bd_dom"/>
</dbReference>
<dbReference type="SUPFAM" id="SSF50151">
    <property type="entry name" value="SacY-like RNA-binding domain"/>
    <property type="match status" value="1"/>
</dbReference>
<protein>
    <submittedName>
        <fullName evidence="3">Transcriptional antiterminator, BglG family</fullName>
    </submittedName>
</protein>
<dbReference type="STRING" id="460384.SAMN05216313_109122"/>
<reference evidence="4" key="1">
    <citation type="submission" date="2016-10" db="EMBL/GenBank/DDBJ databases">
        <authorList>
            <person name="Varghese N."/>
            <person name="Submissions S."/>
        </authorList>
    </citation>
    <scope>NUCLEOTIDE SEQUENCE [LARGE SCALE GENOMIC DNA]</scope>
    <source>
        <strain evidence="4">NLAE-zl-G277</strain>
    </source>
</reference>
<dbReference type="NCBIfam" id="NF046042">
    <property type="entry name" value="LicT"/>
    <property type="match status" value="1"/>
</dbReference>
<dbReference type="Pfam" id="PF00874">
    <property type="entry name" value="PRD"/>
    <property type="match status" value="2"/>
</dbReference>
<dbReference type="AlphaFoldDB" id="A0A1I0FTB6"/>
<dbReference type="PANTHER" id="PTHR30185:SF15">
    <property type="entry name" value="CRYPTIC BETA-GLUCOSIDE BGL OPERON ANTITERMINATOR"/>
    <property type="match status" value="1"/>
</dbReference>
<keyword evidence="1" id="KW-0677">Repeat</keyword>
<evidence type="ECO:0000259" key="2">
    <source>
        <dbReference type="PROSITE" id="PS51372"/>
    </source>
</evidence>
<dbReference type="InterPro" id="IPR011608">
    <property type="entry name" value="PRD"/>
</dbReference>
<dbReference type="PANTHER" id="PTHR30185">
    <property type="entry name" value="CRYPTIC BETA-GLUCOSIDE BGL OPERON ANTITERMINATOR"/>
    <property type="match status" value="1"/>
</dbReference>
<organism evidence="3 4">
    <name type="scientific">Enterocloster lavalensis</name>
    <dbReference type="NCBI Taxonomy" id="460384"/>
    <lineage>
        <taxon>Bacteria</taxon>
        <taxon>Bacillati</taxon>
        <taxon>Bacillota</taxon>
        <taxon>Clostridia</taxon>
        <taxon>Lachnospirales</taxon>
        <taxon>Lachnospiraceae</taxon>
        <taxon>Enterocloster</taxon>
    </lineage>
</organism>
<dbReference type="InterPro" id="IPR036634">
    <property type="entry name" value="PRD_sf"/>
</dbReference>
<dbReference type="GO" id="GO:0003723">
    <property type="term" value="F:RNA binding"/>
    <property type="evidence" value="ECO:0007669"/>
    <property type="project" value="InterPro"/>
</dbReference>
<dbReference type="SUPFAM" id="SSF63520">
    <property type="entry name" value="PTS-regulatory domain, PRD"/>
    <property type="match status" value="2"/>
</dbReference>
<dbReference type="SMART" id="SM01061">
    <property type="entry name" value="CAT_RBD"/>
    <property type="match status" value="1"/>
</dbReference>
<accession>A0A1I0FTB6</accession>
<dbReference type="Gene3D" id="1.10.1790.10">
    <property type="entry name" value="PRD domain"/>
    <property type="match status" value="2"/>
</dbReference>
<gene>
    <name evidence="3" type="ORF">SAMN05216313_109122</name>
</gene>
<dbReference type="RefSeq" id="WP_092363213.1">
    <property type="nucleotide sequence ID" value="NZ_CAKXUV010000038.1"/>
</dbReference>
<keyword evidence="4" id="KW-1185">Reference proteome</keyword>
<dbReference type="Gene3D" id="2.30.24.10">
    <property type="entry name" value="CAT RNA-binding domain"/>
    <property type="match status" value="1"/>
</dbReference>
<evidence type="ECO:0000313" key="3">
    <source>
        <dbReference type="EMBL" id="SET60643.1"/>
    </source>
</evidence>
<dbReference type="EMBL" id="FOIM01000009">
    <property type="protein sequence ID" value="SET60643.1"/>
    <property type="molecule type" value="Genomic_DNA"/>
</dbReference>
<feature type="domain" description="PRD" evidence="2">
    <location>
        <begin position="171"/>
        <end position="280"/>
    </location>
</feature>
<dbReference type="Pfam" id="PF03123">
    <property type="entry name" value="CAT_RBD"/>
    <property type="match status" value="1"/>
</dbReference>
<evidence type="ECO:0000313" key="4">
    <source>
        <dbReference type="Proteomes" id="UP000198508"/>
    </source>
</evidence>
<name>A0A1I0FTB6_9FIRM</name>
<feature type="domain" description="PRD" evidence="2">
    <location>
        <begin position="65"/>
        <end position="170"/>
    </location>
</feature>
<proteinExistence type="predicted"/>
<dbReference type="PROSITE" id="PS51372">
    <property type="entry name" value="PRD_2"/>
    <property type="match status" value="2"/>
</dbReference>
<dbReference type="GeneID" id="93278284"/>
<dbReference type="GO" id="GO:0006355">
    <property type="term" value="P:regulation of DNA-templated transcription"/>
    <property type="evidence" value="ECO:0007669"/>
    <property type="project" value="InterPro"/>
</dbReference>
<dbReference type="InterPro" id="IPR036650">
    <property type="entry name" value="CAT_RNA-bd_dom_sf"/>
</dbReference>
<sequence>MVIKKIYNNNIVLVEDEKQLEMILLGRGIAFQKKAGDEIDPGRAEKRFVIDSPELTSRFSELVKEVPVNHLELSCRIIEEAQKKLNVTFSDAIYIGLSDHISYALYRSKQKLPLKNNLLWEIKRFYPREYQAAREALKTIAYYENVWLPDDEAGYIALHFVNATQEGEEMQTTIQVTETVQELIKMIQIHFNMSLDETSLSYQRLITHIRYFVRRLFVNEPAGGGDDLLFEQVKSAYPRSYTCVCKIRDYFRMKFHCEITEEEMTYLMLHIRRVTSREGT</sequence>
<dbReference type="Proteomes" id="UP000198508">
    <property type="component" value="Unassembled WGS sequence"/>
</dbReference>